<sequence>MRALTPSAFAASGVDTSSDGGMSVTLCRRCRPNDVSDVVDALFSDVVLVADDVEGATIGDMSDTDDSSLPGAGGPRRYRLDARRFRGPLHAPARNDHEQHESDDLAPLVELARTLVAEGFTTWIYERVRRSVPWPEAWDLRLVTQLDPDRSRG</sequence>
<evidence type="ECO:0000313" key="3">
    <source>
        <dbReference type="Proteomes" id="UP001500457"/>
    </source>
</evidence>
<dbReference type="EMBL" id="BAABHQ010000006">
    <property type="protein sequence ID" value="GAA4875092.1"/>
    <property type="molecule type" value="Genomic_DNA"/>
</dbReference>
<gene>
    <name evidence="2" type="ORF">GCM10023203_26450</name>
</gene>
<dbReference type="Proteomes" id="UP001500457">
    <property type="component" value="Unassembled WGS sequence"/>
</dbReference>
<keyword evidence="3" id="KW-1185">Reference proteome</keyword>
<proteinExistence type="predicted"/>
<organism evidence="2 3">
    <name type="scientific">Actinomycetospora straminea</name>
    <dbReference type="NCBI Taxonomy" id="663607"/>
    <lineage>
        <taxon>Bacteria</taxon>
        <taxon>Bacillati</taxon>
        <taxon>Actinomycetota</taxon>
        <taxon>Actinomycetes</taxon>
        <taxon>Pseudonocardiales</taxon>
        <taxon>Pseudonocardiaceae</taxon>
        <taxon>Actinomycetospora</taxon>
    </lineage>
</organism>
<accession>A0ABP9EF60</accession>
<feature type="region of interest" description="Disordered" evidence="1">
    <location>
        <begin position="57"/>
        <end position="77"/>
    </location>
</feature>
<name>A0ABP9EF60_9PSEU</name>
<evidence type="ECO:0000313" key="2">
    <source>
        <dbReference type="EMBL" id="GAA4875092.1"/>
    </source>
</evidence>
<comment type="caution">
    <text evidence="2">The sequence shown here is derived from an EMBL/GenBank/DDBJ whole genome shotgun (WGS) entry which is preliminary data.</text>
</comment>
<protein>
    <submittedName>
        <fullName evidence="2">Uncharacterized protein</fullName>
    </submittedName>
</protein>
<evidence type="ECO:0000256" key="1">
    <source>
        <dbReference type="SAM" id="MobiDB-lite"/>
    </source>
</evidence>
<reference evidence="3" key="1">
    <citation type="journal article" date="2019" name="Int. J. Syst. Evol. Microbiol.">
        <title>The Global Catalogue of Microorganisms (GCM) 10K type strain sequencing project: providing services to taxonomists for standard genome sequencing and annotation.</title>
        <authorList>
            <consortium name="The Broad Institute Genomics Platform"/>
            <consortium name="The Broad Institute Genome Sequencing Center for Infectious Disease"/>
            <person name="Wu L."/>
            <person name="Ma J."/>
        </authorList>
    </citation>
    <scope>NUCLEOTIDE SEQUENCE [LARGE SCALE GENOMIC DNA]</scope>
    <source>
        <strain evidence="3">JCM 17983</strain>
    </source>
</reference>